<gene>
    <name evidence="10" type="primary">LOC112282408</name>
    <name evidence="9" type="ORF">PHYPA_007578</name>
</gene>
<protein>
    <recommendedName>
        <fullName evidence="7">DNA repair protein RAD51 homolog 3</fullName>
    </recommendedName>
</protein>
<dbReference type="GO" id="GO:0003677">
    <property type="term" value="F:DNA binding"/>
    <property type="evidence" value="ECO:0007669"/>
    <property type="project" value="InterPro"/>
</dbReference>
<keyword evidence="4" id="KW-0067">ATP-binding</keyword>
<dbReference type="PaxDb" id="3218-PP1S236_47V6.1"/>
<dbReference type="EMBL" id="ABEU02000005">
    <property type="protein sequence ID" value="PNR53903.1"/>
    <property type="molecule type" value="Genomic_DNA"/>
</dbReference>
<dbReference type="GO" id="GO:0005657">
    <property type="term" value="C:replication fork"/>
    <property type="evidence" value="ECO:0000318"/>
    <property type="project" value="GO_Central"/>
</dbReference>
<organism evidence="9">
    <name type="scientific">Physcomitrium patens</name>
    <name type="common">Spreading-leaved earth moss</name>
    <name type="synonym">Physcomitrella patens</name>
    <dbReference type="NCBI Taxonomy" id="3218"/>
    <lineage>
        <taxon>Eukaryota</taxon>
        <taxon>Viridiplantae</taxon>
        <taxon>Streptophyta</taxon>
        <taxon>Embryophyta</taxon>
        <taxon>Bryophyta</taxon>
        <taxon>Bryophytina</taxon>
        <taxon>Bryopsida</taxon>
        <taxon>Funariidae</taxon>
        <taxon>Funariales</taxon>
        <taxon>Funariaceae</taxon>
        <taxon>Physcomitrium</taxon>
    </lineage>
</organism>
<dbReference type="Proteomes" id="UP000006727">
    <property type="component" value="Chromosome 5"/>
</dbReference>
<dbReference type="GeneID" id="112282408"/>
<dbReference type="InterPro" id="IPR052093">
    <property type="entry name" value="HR_Repair_Mediator"/>
</dbReference>
<dbReference type="PIRSF" id="PIRSF005856">
    <property type="entry name" value="Rad51"/>
    <property type="match status" value="1"/>
</dbReference>
<dbReference type="CDD" id="cd19492">
    <property type="entry name" value="Rad51C"/>
    <property type="match status" value="1"/>
</dbReference>
<evidence type="ECO:0000256" key="1">
    <source>
        <dbReference type="ARBA" id="ARBA00004123"/>
    </source>
</evidence>
<dbReference type="RefSeq" id="XP_024375721.1">
    <property type="nucleotide sequence ID" value="XM_024519953.2"/>
</dbReference>
<dbReference type="Gene3D" id="3.40.50.300">
    <property type="entry name" value="P-loop containing nucleotide triphosphate hydrolases"/>
    <property type="match status" value="1"/>
</dbReference>
<dbReference type="PROSITE" id="PS50162">
    <property type="entry name" value="RECA_2"/>
    <property type="match status" value="1"/>
</dbReference>
<dbReference type="GO" id="GO:0140664">
    <property type="term" value="F:ATP-dependent DNA damage sensor activity"/>
    <property type="evidence" value="ECO:0007669"/>
    <property type="project" value="InterPro"/>
</dbReference>
<dbReference type="InterPro" id="IPR016467">
    <property type="entry name" value="DNA_recomb/repair_RecA-like"/>
</dbReference>
<name>A0A2K1KJF9_PHYPA</name>
<dbReference type="GO" id="GO:0033063">
    <property type="term" value="C:Rad51B-Rad51C-Rad51D-XRCC2 complex"/>
    <property type="evidence" value="ECO:0000318"/>
    <property type="project" value="GO_Central"/>
</dbReference>
<comment type="subcellular location">
    <subcellularLocation>
        <location evidence="1">Nucleus</location>
    </subcellularLocation>
</comment>
<accession>A0A2K1KJF9</accession>
<keyword evidence="6" id="KW-0539">Nucleus</keyword>
<dbReference type="STRING" id="3218.A0A2K1KJF9"/>
<dbReference type="InterPro" id="IPR020588">
    <property type="entry name" value="RecA_ATP-bd"/>
</dbReference>
<evidence type="ECO:0000256" key="2">
    <source>
        <dbReference type="ARBA" id="ARBA00022741"/>
    </source>
</evidence>
<dbReference type="OMA" id="AMETFTV"/>
<evidence type="ECO:0000256" key="4">
    <source>
        <dbReference type="ARBA" id="ARBA00022840"/>
    </source>
</evidence>
<reference evidence="10" key="3">
    <citation type="submission" date="2020-12" db="UniProtKB">
        <authorList>
            <consortium name="EnsemblPlants"/>
        </authorList>
    </citation>
    <scope>IDENTIFICATION</scope>
</reference>
<dbReference type="GO" id="GO:0007131">
    <property type="term" value="P:reciprocal meiotic recombination"/>
    <property type="evidence" value="ECO:0000318"/>
    <property type="project" value="GO_Central"/>
</dbReference>
<feature type="domain" description="RecA family profile 1" evidence="8">
    <location>
        <begin position="85"/>
        <end position="267"/>
    </location>
</feature>
<dbReference type="Pfam" id="PF08423">
    <property type="entry name" value="Rad51"/>
    <property type="match status" value="1"/>
</dbReference>
<evidence type="ECO:0000256" key="7">
    <source>
        <dbReference type="ARBA" id="ARBA00040674"/>
    </source>
</evidence>
<dbReference type="GO" id="GO:0033065">
    <property type="term" value="C:Rad51C-XRCC3 complex"/>
    <property type="evidence" value="ECO:0000318"/>
    <property type="project" value="GO_Central"/>
</dbReference>
<dbReference type="SUPFAM" id="SSF52540">
    <property type="entry name" value="P-loop containing nucleoside triphosphate hydrolases"/>
    <property type="match status" value="1"/>
</dbReference>
<keyword evidence="11" id="KW-1185">Reference proteome</keyword>
<dbReference type="GO" id="GO:0005524">
    <property type="term" value="F:ATP binding"/>
    <property type="evidence" value="ECO:0007669"/>
    <property type="project" value="UniProtKB-KW"/>
</dbReference>
<dbReference type="AlphaFoldDB" id="A0A2K1KJF9"/>
<dbReference type="EnsemblPlants" id="Pp3c5_12400V3.2">
    <property type="protein sequence ID" value="Pp3c5_12400V3.2"/>
    <property type="gene ID" value="Pp3c5_12400"/>
</dbReference>
<proteinExistence type="predicted"/>
<evidence type="ECO:0000313" key="9">
    <source>
        <dbReference type="EMBL" id="PNR53903.1"/>
    </source>
</evidence>
<keyword evidence="3" id="KW-0227">DNA damage</keyword>
<evidence type="ECO:0000313" key="10">
    <source>
        <dbReference type="EnsemblPlants" id="Pp3c5_12400V3.1"/>
    </source>
</evidence>
<keyword evidence="5" id="KW-0234">DNA repair</keyword>
<keyword evidence="2" id="KW-0547">Nucleotide-binding</keyword>
<dbReference type="PANTHER" id="PTHR46239:SF1">
    <property type="entry name" value="DNA REPAIR PROTEIN RAD51 HOMOLOG 3"/>
    <property type="match status" value="1"/>
</dbReference>
<dbReference type="EnsemblPlants" id="Pp3c5_12400V3.1">
    <property type="protein sequence ID" value="Pp3c5_12400V3.1"/>
    <property type="gene ID" value="Pp3c5_12400"/>
</dbReference>
<dbReference type="PANTHER" id="PTHR46239">
    <property type="entry name" value="DNA REPAIR PROTEIN RAD51 HOMOLOG 3 RAD51C"/>
    <property type="match status" value="1"/>
</dbReference>
<dbReference type="Gramene" id="Pp3c5_12400V3.1">
    <property type="protein sequence ID" value="Pp3c5_12400V3.1"/>
    <property type="gene ID" value="Pp3c5_12400"/>
</dbReference>
<evidence type="ECO:0000256" key="5">
    <source>
        <dbReference type="ARBA" id="ARBA00023204"/>
    </source>
</evidence>
<dbReference type="InterPro" id="IPR027417">
    <property type="entry name" value="P-loop_NTPase"/>
</dbReference>
<reference evidence="9 11" key="1">
    <citation type="journal article" date="2008" name="Science">
        <title>The Physcomitrella genome reveals evolutionary insights into the conquest of land by plants.</title>
        <authorList>
            <person name="Rensing S."/>
            <person name="Lang D."/>
            <person name="Zimmer A."/>
            <person name="Terry A."/>
            <person name="Salamov A."/>
            <person name="Shapiro H."/>
            <person name="Nishiyama T."/>
            <person name="Perroud P.-F."/>
            <person name="Lindquist E."/>
            <person name="Kamisugi Y."/>
            <person name="Tanahashi T."/>
            <person name="Sakakibara K."/>
            <person name="Fujita T."/>
            <person name="Oishi K."/>
            <person name="Shin-I T."/>
            <person name="Kuroki Y."/>
            <person name="Toyoda A."/>
            <person name="Suzuki Y."/>
            <person name="Hashimoto A."/>
            <person name="Yamaguchi K."/>
            <person name="Sugano A."/>
            <person name="Kohara Y."/>
            <person name="Fujiyama A."/>
            <person name="Anterola A."/>
            <person name="Aoki S."/>
            <person name="Ashton N."/>
            <person name="Barbazuk W.B."/>
            <person name="Barker E."/>
            <person name="Bennetzen J."/>
            <person name="Bezanilla M."/>
            <person name="Blankenship R."/>
            <person name="Cho S.H."/>
            <person name="Dutcher S."/>
            <person name="Estelle M."/>
            <person name="Fawcett J.A."/>
            <person name="Gundlach H."/>
            <person name="Hanada K."/>
            <person name="Heyl A."/>
            <person name="Hicks K.A."/>
            <person name="Hugh J."/>
            <person name="Lohr M."/>
            <person name="Mayer K."/>
            <person name="Melkozernov A."/>
            <person name="Murata T."/>
            <person name="Nelson D."/>
            <person name="Pils B."/>
            <person name="Prigge M."/>
            <person name="Reiss B."/>
            <person name="Renner T."/>
            <person name="Rombauts S."/>
            <person name="Rushton P."/>
            <person name="Sanderfoot A."/>
            <person name="Schween G."/>
            <person name="Shiu S.-H."/>
            <person name="Stueber K."/>
            <person name="Theodoulou F.L."/>
            <person name="Tu H."/>
            <person name="Van de Peer Y."/>
            <person name="Verrier P.J."/>
            <person name="Waters E."/>
            <person name="Wood A."/>
            <person name="Yang L."/>
            <person name="Cove D."/>
            <person name="Cuming A."/>
            <person name="Hasebe M."/>
            <person name="Lucas S."/>
            <person name="Mishler D.B."/>
            <person name="Reski R."/>
            <person name="Grigoriev I."/>
            <person name="Quatrano R.S."/>
            <person name="Boore J.L."/>
        </authorList>
    </citation>
    <scope>NUCLEOTIDE SEQUENCE [LARGE SCALE GENOMIC DNA]</scope>
    <source>
        <strain evidence="10 11">cv. Gransden 2004</strain>
    </source>
</reference>
<dbReference type="GO" id="GO:0000707">
    <property type="term" value="P:meiotic DNA recombinase assembly"/>
    <property type="evidence" value="ECO:0000318"/>
    <property type="project" value="GO_Central"/>
</dbReference>
<dbReference type="InterPro" id="IPR013632">
    <property type="entry name" value="Rad51_C"/>
</dbReference>
<evidence type="ECO:0000313" key="11">
    <source>
        <dbReference type="Proteomes" id="UP000006727"/>
    </source>
</evidence>
<reference evidence="9 11" key="2">
    <citation type="journal article" date="2018" name="Plant J.">
        <title>The Physcomitrella patens chromosome-scale assembly reveals moss genome structure and evolution.</title>
        <authorList>
            <person name="Lang D."/>
            <person name="Ullrich K.K."/>
            <person name="Murat F."/>
            <person name="Fuchs J."/>
            <person name="Jenkins J."/>
            <person name="Haas F.B."/>
            <person name="Piednoel M."/>
            <person name="Gundlach H."/>
            <person name="Van Bel M."/>
            <person name="Meyberg R."/>
            <person name="Vives C."/>
            <person name="Morata J."/>
            <person name="Symeonidi A."/>
            <person name="Hiss M."/>
            <person name="Muchero W."/>
            <person name="Kamisugi Y."/>
            <person name="Saleh O."/>
            <person name="Blanc G."/>
            <person name="Decker E.L."/>
            <person name="van Gessel N."/>
            <person name="Grimwood J."/>
            <person name="Hayes R.D."/>
            <person name="Graham S.W."/>
            <person name="Gunter L.E."/>
            <person name="McDaniel S.F."/>
            <person name="Hoernstein S.N.W."/>
            <person name="Larsson A."/>
            <person name="Li F.W."/>
            <person name="Perroud P.F."/>
            <person name="Phillips J."/>
            <person name="Ranjan P."/>
            <person name="Rokshar D.S."/>
            <person name="Rothfels C.J."/>
            <person name="Schneider L."/>
            <person name="Shu S."/>
            <person name="Stevenson D.W."/>
            <person name="Thummler F."/>
            <person name="Tillich M."/>
            <person name="Villarreal Aguilar J.C."/>
            <person name="Widiez T."/>
            <person name="Wong G.K."/>
            <person name="Wymore A."/>
            <person name="Zhang Y."/>
            <person name="Zimmer A.D."/>
            <person name="Quatrano R.S."/>
            <person name="Mayer K.F.X."/>
            <person name="Goodstein D."/>
            <person name="Casacuberta J.M."/>
            <person name="Vandepoele K."/>
            <person name="Reski R."/>
            <person name="Cuming A.C."/>
            <person name="Tuskan G.A."/>
            <person name="Maumus F."/>
            <person name="Salse J."/>
            <person name="Schmutz J."/>
            <person name="Rensing S.A."/>
        </authorList>
    </citation>
    <scope>NUCLEOTIDE SEQUENCE [LARGE SCALE GENOMIC DNA]</scope>
    <source>
        <strain evidence="10 11">cv. Gransden 2004</strain>
    </source>
</reference>
<sequence>MDVLTLALPPSQRSKLLAAGFHTTAALVSVTPFQLSQEANITLEEATVVLKLVPRSDIDHVGALSLSGPLTGSTTAWDLLIHEKNRRKIGTGSTEVDKILGGGVLSKELTEICGVPGVGKTQFSMQLAVNVQIPAEFGGVGGHAIYIDTEGSFMMERVLQITEAVIDDLRNKSPASAEDLTVEDFLSHIYLLRVHDPVEQLAVVNTLPTLLDEHKEVRLVVFDSVTFNFRQDFEDMAGRTRLLANMAQKLMAVAENYDVAIVLVNQVTHKVTSEGSRTVPALGESWSHVCTNRLMVYWMDGQRYAHLAKSPSLPVGTAPYVITEEGVRDAQESHKRPKLVEPHG</sequence>
<evidence type="ECO:0000256" key="3">
    <source>
        <dbReference type="ARBA" id="ARBA00022763"/>
    </source>
</evidence>
<evidence type="ECO:0000256" key="6">
    <source>
        <dbReference type="ARBA" id="ARBA00023242"/>
    </source>
</evidence>
<dbReference type="Gramene" id="Pp3c5_12400V3.2">
    <property type="protein sequence ID" value="Pp3c5_12400V3.2"/>
    <property type="gene ID" value="Pp3c5_12400"/>
</dbReference>
<evidence type="ECO:0000259" key="8">
    <source>
        <dbReference type="PROSITE" id="PS50162"/>
    </source>
</evidence>